<dbReference type="PANTHER" id="PTHR44591:SF3">
    <property type="entry name" value="RESPONSE REGULATORY DOMAIN-CONTAINING PROTEIN"/>
    <property type="match status" value="1"/>
</dbReference>
<dbReference type="SUPFAM" id="SSF52172">
    <property type="entry name" value="CheY-like"/>
    <property type="match status" value="1"/>
</dbReference>
<protein>
    <recommendedName>
        <fullName evidence="3">Response regulatory domain-containing protein</fullName>
    </recommendedName>
</protein>
<accession>A0A1G2MG50</accession>
<dbReference type="Gene3D" id="3.40.50.2300">
    <property type="match status" value="1"/>
</dbReference>
<evidence type="ECO:0000259" key="3">
    <source>
        <dbReference type="PROSITE" id="PS50110"/>
    </source>
</evidence>
<dbReference type="EMBL" id="MHRJ01000019">
    <property type="protein sequence ID" value="OHA22895.1"/>
    <property type="molecule type" value="Genomic_DNA"/>
</dbReference>
<dbReference type="InterPro" id="IPR011006">
    <property type="entry name" value="CheY-like_superfamily"/>
</dbReference>
<dbReference type="InterPro" id="IPR001789">
    <property type="entry name" value="Sig_transdc_resp-reg_receiver"/>
</dbReference>
<keyword evidence="1 2" id="KW-0597">Phosphoprotein</keyword>
<evidence type="ECO:0000256" key="1">
    <source>
        <dbReference type="ARBA" id="ARBA00022553"/>
    </source>
</evidence>
<sequence>MEHSEPAHDERDGLVGRKVVWVEDDKFLSEIIARKLIAHGCVLFHTADGEEVLRILKKEKPDLVLLDILLSGMDGFEILRRIKEDAETRGTPVILLSNLSKKEDIEKGKALGAARFLVKAMVSLDEIIGEIEAVLREVEK</sequence>
<gene>
    <name evidence="4" type="ORF">A2W52_03150</name>
</gene>
<evidence type="ECO:0000313" key="4">
    <source>
        <dbReference type="EMBL" id="OHA22895.1"/>
    </source>
</evidence>
<evidence type="ECO:0000256" key="2">
    <source>
        <dbReference type="PROSITE-ProRule" id="PRU00169"/>
    </source>
</evidence>
<feature type="modified residue" description="4-aspartylphosphate" evidence="2">
    <location>
        <position position="67"/>
    </location>
</feature>
<dbReference type="InterPro" id="IPR050595">
    <property type="entry name" value="Bact_response_regulator"/>
</dbReference>
<dbReference type="CDD" id="cd17574">
    <property type="entry name" value="REC_OmpR"/>
    <property type="match status" value="1"/>
</dbReference>
<dbReference type="Pfam" id="PF00072">
    <property type="entry name" value="Response_reg"/>
    <property type="match status" value="1"/>
</dbReference>
<reference evidence="4 5" key="1">
    <citation type="journal article" date="2016" name="Nat. Commun.">
        <title>Thousands of microbial genomes shed light on interconnected biogeochemical processes in an aquifer system.</title>
        <authorList>
            <person name="Anantharaman K."/>
            <person name="Brown C.T."/>
            <person name="Hug L.A."/>
            <person name="Sharon I."/>
            <person name="Castelle C.J."/>
            <person name="Probst A.J."/>
            <person name="Thomas B.C."/>
            <person name="Singh A."/>
            <person name="Wilkins M.J."/>
            <person name="Karaoz U."/>
            <person name="Brodie E.L."/>
            <person name="Williams K.H."/>
            <person name="Hubbard S.S."/>
            <person name="Banfield J.F."/>
        </authorList>
    </citation>
    <scope>NUCLEOTIDE SEQUENCE [LARGE SCALE GENOMIC DNA]</scope>
</reference>
<name>A0A1G2MG50_9BACT</name>
<dbReference type="GO" id="GO:0000160">
    <property type="term" value="P:phosphorelay signal transduction system"/>
    <property type="evidence" value="ECO:0007669"/>
    <property type="project" value="InterPro"/>
</dbReference>
<dbReference type="Proteomes" id="UP000176493">
    <property type="component" value="Unassembled WGS sequence"/>
</dbReference>
<feature type="domain" description="Response regulatory" evidence="3">
    <location>
        <begin position="18"/>
        <end position="134"/>
    </location>
</feature>
<dbReference type="PANTHER" id="PTHR44591">
    <property type="entry name" value="STRESS RESPONSE REGULATOR PROTEIN 1"/>
    <property type="match status" value="1"/>
</dbReference>
<dbReference type="SMART" id="SM00448">
    <property type="entry name" value="REC"/>
    <property type="match status" value="1"/>
</dbReference>
<evidence type="ECO:0000313" key="5">
    <source>
        <dbReference type="Proteomes" id="UP000176493"/>
    </source>
</evidence>
<dbReference type="PROSITE" id="PS50110">
    <property type="entry name" value="RESPONSE_REGULATORY"/>
    <property type="match status" value="1"/>
</dbReference>
<comment type="caution">
    <text evidence="4">The sequence shown here is derived from an EMBL/GenBank/DDBJ whole genome shotgun (WGS) entry which is preliminary data.</text>
</comment>
<dbReference type="AlphaFoldDB" id="A0A1G2MG50"/>
<proteinExistence type="predicted"/>
<organism evidence="4 5">
    <name type="scientific">Candidatus Taylorbacteria bacterium RIFCSPHIGHO2_02_49_25</name>
    <dbReference type="NCBI Taxonomy" id="1802305"/>
    <lineage>
        <taxon>Bacteria</taxon>
        <taxon>Candidatus Tayloriibacteriota</taxon>
    </lineage>
</organism>